<evidence type="ECO:0000313" key="9">
    <source>
        <dbReference type="Proteomes" id="UP000253727"/>
    </source>
</evidence>
<dbReference type="GO" id="GO:0005886">
    <property type="term" value="C:plasma membrane"/>
    <property type="evidence" value="ECO:0007669"/>
    <property type="project" value="UniProtKB-SubCell"/>
</dbReference>
<keyword evidence="6 7" id="KW-0472">Membrane</keyword>
<dbReference type="PIRSF" id="PIRSF004669">
    <property type="entry name" value="FliQ"/>
    <property type="match status" value="1"/>
</dbReference>
<gene>
    <name evidence="8" type="ORF">HME9302_00313</name>
</gene>
<dbReference type="GO" id="GO:0009306">
    <property type="term" value="P:protein secretion"/>
    <property type="evidence" value="ECO:0007669"/>
    <property type="project" value="InterPro"/>
</dbReference>
<evidence type="ECO:0000256" key="1">
    <source>
        <dbReference type="ARBA" id="ARBA00004651"/>
    </source>
</evidence>
<comment type="caution">
    <text evidence="8">The sequence shown here is derived from an EMBL/GenBank/DDBJ whole genome shotgun (WGS) entry which is preliminary data.</text>
</comment>
<evidence type="ECO:0000256" key="6">
    <source>
        <dbReference type="ARBA" id="ARBA00023136"/>
    </source>
</evidence>
<feature type="transmembrane region" description="Helical" evidence="7">
    <location>
        <begin position="59"/>
        <end position="81"/>
    </location>
</feature>
<comment type="similarity">
    <text evidence="2">Belongs to the FliQ/MopD/SpaQ family.</text>
</comment>
<keyword evidence="8" id="KW-0282">Flagellum</keyword>
<dbReference type="InterPro" id="IPR002191">
    <property type="entry name" value="Bac_export_3"/>
</dbReference>
<protein>
    <submittedName>
        <fullName evidence="8">Flagellar biosynthetic protein FliQ</fullName>
    </submittedName>
</protein>
<reference evidence="8 9" key="1">
    <citation type="submission" date="2018-04" db="EMBL/GenBank/DDBJ databases">
        <title>Altererythrobacter sp. HME9302 genome sequencing and assembly.</title>
        <authorList>
            <person name="Kang H."/>
            <person name="Kim H."/>
            <person name="Joh K."/>
        </authorList>
    </citation>
    <scope>NUCLEOTIDE SEQUENCE [LARGE SCALE GENOMIC DNA]</scope>
    <source>
        <strain evidence="8 9">HME9302</strain>
    </source>
</reference>
<accession>A0A369QA12</accession>
<name>A0A369QA12_9SPHN</name>
<organism evidence="8 9">
    <name type="scientific">Alteripontixanthobacter maritimus</name>
    <dbReference type="NCBI Taxonomy" id="2161824"/>
    <lineage>
        <taxon>Bacteria</taxon>
        <taxon>Pseudomonadati</taxon>
        <taxon>Pseudomonadota</taxon>
        <taxon>Alphaproteobacteria</taxon>
        <taxon>Sphingomonadales</taxon>
        <taxon>Erythrobacteraceae</taxon>
        <taxon>Alteripontixanthobacter</taxon>
    </lineage>
</organism>
<keyword evidence="4 7" id="KW-0812">Transmembrane</keyword>
<sequence>MMMDDSASLLALADRMLWVTALIAAPILLSALAVGLLVGVIQAATSVNEQTLTFVPKLGMIALVLVLFGASMMTITGDFFADIFAAIADISG</sequence>
<keyword evidence="3" id="KW-1003">Cell membrane</keyword>
<evidence type="ECO:0000256" key="3">
    <source>
        <dbReference type="ARBA" id="ARBA00022475"/>
    </source>
</evidence>
<keyword evidence="5 7" id="KW-1133">Transmembrane helix</keyword>
<dbReference type="PANTHER" id="PTHR34040">
    <property type="entry name" value="FLAGELLAR BIOSYNTHETIC PROTEIN FLIQ"/>
    <property type="match status" value="1"/>
</dbReference>
<evidence type="ECO:0000256" key="2">
    <source>
        <dbReference type="ARBA" id="ARBA00006156"/>
    </source>
</evidence>
<keyword evidence="8" id="KW-0966">Cell projection</keyword>
<evidence type="ECO:0000256" key="4">
    <source>
        <dbReference type="ARBA" id="ARBA00022692"/>
    </source>
</evidence>
<keyword evidence="8" id="KW-0969">Cilium</keyword>
<evidence type="ECO:0000256" key="5">
    <source>
        <dbReference type="ARBA" id="ARBA00022989"/>
    </source>
</evidence>
<dbReference type="AlphaFoldDB" id="A0A369QA12"/>
<dbReference type="Pfam" id="PF01313">
    <property type="entry name" value="Bac_export_3"/>
    <property type="match status" value="1"/>
</dbReference>
<dbReference type="EMBL" id="QBKA01000002">
    <property type="protein sequence ID" value="RDC59128.1"/>
    <property type="molecule type" value="Genomic_DNA"/>
</dbReference>
<evidence type="ECO:0000256" key="7">
    <source>
        <dbReference type="SAM" id="Phobius"/>
    </source>
</evidence>
<proteinExistence type="inferred from homology"/>
<evidence type="ECO:0000313" key="8">
    <source>
        <dbReference type="EMBL" id="RDC59128.1"/>
    </source>
</evidence>
<dbReference type="Proteomes" id="UP000253727">
    <property type="component" value="Unassembled WGS sequence"/>
</dbReference>
<comment type="subcellular location">
    <subcellularLocation>
        <location evidence="1">Cell membrane</location>
        <topology evidence="1">Multi-pass membrane protein</topology>
    </subcellularLocation>
</comment>
<keyword evidence="9" id="KW-1185">Reference proteome</keyword>
<dbReference type="PANTHER" id="PTHR34040:SF2">
    <property type="entry name" value="FLAGELLAR BIOSYNTHETIC PROTEIN FLIQ"/>
    <property type="match status" value="1"/>
</dbReference>
<dbReference type="PRINTS" id="PR00952">
    <property type="entry name" value="TYPE3IMQPROT"/>
</dbReference>